<evidence type="ECO:0000313" key="2">
    <source>
        <dbReference type="Proteomes" id="UP000616769"/>
    </source>
</evidence>
<comment type="caution">
    <text evidence="1">The sequence shown here is derived from an EMBL/GenBank/DDBJ whole genome shotgun (WGS) entry which is preliminary data.</text>
</comment>
<protein>
    <submittedName>
        <fullName evidence="1">Uncharacterized protein</fullName>
    </submittedName>
</protein>
<dbReference type="AlphaFoldDB" id="A0A131ZZ84"/>
<name>A0A131ZZ84_SARSC</name>
<proteinExistence type="predicted"/>
<accession>A0A131ZZ84</accession>
<evidence type="ECO:0000313" key="1">
    <source>
        <dbReference type="EMBL" id="KPM04116.1"/>
    </source>
</evidence>
<dbReference type="Proteomes" id="UP000616769">
    <property type="component" value="Unassembled WGS sequence"/>
</dbReference>
<organism evidence="1 2">
    <name type="scientific">Sarcoptes scabiei</name>
    <name type="common">Itch mite</name>
    <name type="synonym">Acarus scabiei</name>
    <dbReference type="NCBI Taxonomy" id="52283"/>
    <lineage>
        <taxon>Eukaryota</taxon>
        <taxon>Metazoa</taxon>
        <taxon>Ecdysozoa</taxon>
        <taxon>Arthropoda</taxon>
        <taxon>Chelicerata</taxon>
        <taxon>Arachnida</taxon>
        <taxon>Acari</taxon>
        <taxon>Acariformes</taxon>
        <taxon>Sarcoptiformes</taxon>
        <taxon>Astigmata</taxon>
        <taxon>Psoroptidia</taxon>
        <taxon>Sarcoptoidea</taxon>
        <taxon>Sarcoptidae</taxon>
        <taxon>Sarcoptinae</taxon>
        <taxon>Sarcoptes</taxon>
    </lineage>
</organism>
<dbReference type="VEuPathDB" id="VectorBase:SSCA007793"/>
<reference evidence="1 2" key="1">
    <citation type="journal article" date="2015" name="Parasit. Vectors">
        <title>Draft genome of the scabies mite.</title>
        <authorList>
            <person name="Rider S.D.Jr."/>
            <person name="Morgan M.S."/>
            <person name="Arlian L.G."/>
        </authorList>
    </citation>
    <scope>NUCLEOTIDE SEQUENCE [LARGE SCALE GENOMIC DNA]</scope>
    <source>
        <strain evidence="1">Arlian Lab</strain>
    </source>
</reference>
<dbReference type="EMBL" id="JXLN01007420">
    <property type="protein sequence ID" value="KPM04116.1"/>
    <property type="molecule type" value="Genomic_DNA"/>
</dbReference>
<sequence length="66" mass="7083">MKTNISVKHLDDYVCFFFVVIVIGGDGDGGGCCCIFFVRSSSSASDMFSISSKLVANDDGEHLKPD</sequence>
<gene>
    <name evidence="1" type="ORF">QR98_0025560</name>
</gene>